<sequence length="388" mass="45502">KFQKIIFKIYLTITLFTMKIVLLLCVLFIAKSRCEYTVEAAVNAFSNKFTKAVPELATNILPKLNEELISLISERNESSLTSLIPKEFLDTLDDLTLKDKLQLMKALMTVSMIMKEKGKNMTHDDLTSAFSKVSPEGLESLTNLHNTLISKGQKVSDGVKDFVKNYIEYMQDKYNQYKDVKDISEIPDNEKIQWAVKYIQGYTNLTDSDRESIGEAFESFKNIVNNEKIMTLFKTINENSSMEELVEIKKQILESLLNESNIECNHCRNMYDSRSYCNVCAGAYKRKESDNIYGNKKSPTFSKKYFYFQNNFKRKNQEMGSSHSNRRHHFQCHHCFRWNVLGALCPCRHSSANFHSNVIFEDNHHRHHYHYRHHHGHNFRHYHHHHDC</sequence>
<evidence type="ECO:0000256" key="6">
    <source>
        <dbReference type="ARBA" id="ARBA00023121"/>
    </source>
</evidence>
<dbReference type="InterPro" id="IPR008632">
    <property type="entry name" value="Gp-FAR-1"/>
</dbReference>
<dbReference type="Pfam" id="PF05823">
    <property type="entry name" value="Gp-FAR-1"/>
    <property type="match status" value="1"/>
</dbReference>
<keyword evidence="5" id="KW-0175">Coiled coil</keyword>
<evidence type="ECO:0000256" key="3">
    <source>
        <dbReference type="ARBA" id="ARBA00022525"/>
    </source>
</evidence>
<organism evidence="8 9">
    <name type="scientific">Strongyloides stercoralis</name>
    <name type="common">Threadworm</name>
    <dbReference type="NCBI Taxonomy" id="6248"/>
    <lineage>
        <taxon>Eukaryota</taxon>
        <taxon>Metazoa</taxon>
        <taxon>Ecdysozoa</taxon>
        <taxon>Nematoda</taxon>
        <taxon>Chromadorea</taxon>
        <taxon>Rhabditida</taxon>
        <taxon>Tylenchina</taxon>
        <taxon>Panagrolaimomorpha</taxon>
        <taxon>Strongyloidoidea</taxon>
        <taxon>Strongyloididae</taxon>
        <taxon>Strongyloides</taxon>
    </lineage>
</organism>
<keyword evidence="6" id="KW-0446">Lipid-binding</keyword>
<protein>
    <submittedName>
        <fullName evidence="9">ANTH domain-containing protein</fullName>
    </submittedName>
</protein>
<keyword evidence="8" id="KW-1185">Reference proteome</keyword>
<keyword evidence="3" id="KW-0964">Secreted</keyword>
<keyword evidence="7" id="KW-0472">Membrane</keyword>
<evidence type="ECO:0000256" key="4">
    <source>
        <dbReference type="ARBA" id="ARBA00022729"/>
    </source>
</evidence>
<evidence type="ECO:0000256" key="7">
    <source>
        <dbReference type="SAM" id="Phobius"/>
    </source>
</evidence>
<evidence type="ECO:0000256" key="1">
    <source>
        <dbReference type="ARBA" id="ARBA00004613"/>
    </source>
</evidence>
<dbReference type="Proteomes" id="UP000035681">
    <property type="component" value="Unplaced"/>
</dbReference>
<evidence type="ECO:0000256" key="2">
    <source>
        <dbReference type="ARBA" id="ARBA00006648"/>
    </source>
</evidence>
<comment type="subcellular location">
    <subcellularLocation>
        <location evidence="1">Secreted</location>
    </subcellularLocation>
</comment>
<reference evidence="9" key="1">
    <citation type="submission" date="2024-02" db="UniProtKB">
        <authorList>
            <consortium name="WormBaseParasite"/>
        </authorList>
    </citation>
    <scope>IDENTIFICATION</scope>
</reference>
<dbReference type="WBParaSite" id="TCONS_00011375.p1">
    <property type="protein sequence ID" value="TCONS_00011375.p1"/>
    <property type="gene ID" value="XLOC_005716"/>
</dbReference>
<dbReference type="AlphaFoldDB" id="A0AAF5DHH4"/>
<proteinExistence type="inferred from homology"/>
<evidence type="ECO:0000313" key="9">
    <source>
        <dbReference type="WBParaSite" id="TCONS_00011375.p1"/>
    </source>
</evidence>
<accession>A0AAF5DHH4</accession>
<comment type="similarity">
    <text evidence="2">Belongs to the fatty-acid and retinol-binding protein (FARBP) family.</text>
</comment>
<evidence type="ECO:0000313" key="8">
    <source>
        <dbReference type="Proteomes" id="UP000035681"/>
    </source>
</evidence>
<dbReference type="GO" id="GO:0008289">
    <property type="term" value="F:lipid binding"/>
    <property type="evidence" value="ECO:0007669"/>
    <property type="project" value="UniProtKB-KW"/>
</dbReference>
<dbReference type="Gene3D" id="1.20.120.1100">
    <property type="match status" value="1"/>
</dbReference>
<keyword evidence="4" id="KW-0732">Signal</keyword>
<keyword evidence="7" id="KW-1133">Transmembrane helix</keyword>
<dbReference type="GO" id="GO:0005576">
    <property type="term" value="C:extracellular region"/>
    <property type="evidence" value="ECO:0007669"/>
    <property type="project" value="UniProtKB-SubCell"/>
</dbReference>
<keyword evidence="7" id="KW-0812">Transmembrane</keyword>
<name>A0AAF5DHH4_STRER</name>
<evidence type="ECO:0000256" key="5">
    <source>
        <dbReference type="ARBA" id="ARBA00023054"/>
    </source>
</evidence>
<feature type="transmembrane region" description="Helical" evidence="7">
    <location>
        <begin position="9"/>
        <end position="30"/>
    </location>
</feature>